<protein>
    <submittedName>
        <fullName evidence="1">Uncharacterized protein</fullName>
    </submittedName>
</protein>
<dbReference type="AlphaFoldDB" id="A0A368ST82"/>
<reference evidence="1" key="1">
    <citation type="journal article" date="2012" name="Nat. Biotechnol.">
        <title>Reference genome sequence of the model plant Setaria.</title>
        <authorList>
            <person name="Bennetzen J.L."/>
            <person name="Schmutz J."/>
            <person name="Wang H."/>
            <person name="Percifield R."/>
            <person name="Hawkins J."/>
            <person name="Pontaroli A.C."/>
            <person name="Estep M."/>
            <person name="Feng L."/>
            <person name="Vaughn J.N."/>
            <person name="Grimwood J."/>
            <person name="Jenkins J."/>
            <person name="Barry K."/>
            <person name="Lindquist E."/>
            <person name="Hellsten U."/>
            <person name="Deshpande S."/>
            <person name="Wang X."/>
            <person name="Wu X."/>
            <person name="Mitros T."/>
            <person name="Triplett J."/>
            <person name="Yang X."/>
            <person name="Ye C.Y."/>
            <person name="Mauro-Herrera M."/>
            <person name="Wang L."/>
            <person name="Li P."/>
            <person name="Sharma M."/>
            <person name="Sharma R."/>
            <person name="Ronald P.C."/>
            <person name="Panaud O."/>
            <person name="Kellogg E.A."/>
            <person name="Brutnell T.P."/>
            <person name="Doust A.N."/>
            <person name="Tuskan G.A."/>
            <person name="Rokhsar D."/>
            <person name="Devos K.M."/>
        </authorList>
    </citation>
    <scope>NUCLEOTIDE SEQUENCE [LARGE SCALE GENOMIC DNA]</scope>
    <source>
        <strain evidence="1">Yugu1</strain>
    </source>
</reference>
<evidence type="ECO:0000313" key="1">
    <source>
        <dbReference type="EMBL" id="RCV45599.1"/>
    </source>
</evidence>
<gene>
    <name evidence="1" type="ORF">SETIT_9G467100v2</name>
</gene>
<name>A0A368ST82_SETIT</name>
<reference evidence="1" key="2">
    <citation type="submission" date="2015-07" db="EMBL/GenBank/DDBJ databases">
        <authorList>
            <person name="Noorani M."/>
        </authorList>
    </citation>
    <scope>NUCLEOTIDE SEQUENCE</scope>
    <source>
        <strain evidence="1">Yugu1</strain>
    </source>
</reference>
<proteinExistence type="predicted"/>
<organism evidence="1">
    <name type="scientific">Setaria italica</name>
    <name type="common">Foxtail millet</name>
    <name type="synonym">Panicum italicum</name>
    <dbReference type="NCBI Taxonomy" id="4555"/>
    <lineage>
        <taxon>Eukaryota</taxon>
        <taxon>Viridiplantae</taxon>
        <taxon>Streptophyta</taxon>
        <taxon>Embryophyta</taxon>
        <taxon>Tracheophyta</taxon>
        <taxon>Spermatophyta</taxon>
        <taxon>Magnoliopsida</taxon>
        <taxon>Liliopsida</taxon>
        <taxon>Poales</taxon>
        <taxon>Poaceae</taxon>
        <taxon>PACMAD clade</taxon>
        <taxon>Panicoideae</taxon>
        <taxon>Panicodae</taxon>
        <taxon>Paniceae</taxon>
        <taxon>Cenchrinae</taxon>
        <taxon>Setaria</taxon>
    </lineage>
</organism>
<sequence>MVGTPTNVKTEWSGELFLRRRNSFIDKPCSALRTFRCFMHRYGLFCSMNKLYKKIVMFLAFQFSSMREAWDKPLLMAQVCCHGYQILPLSQKECHSSFVLSQTLFGKVYIEEYQHLLHHIGTL</sequence>
<accession>A0A368ST82</accession>
<dbReference type="EMBL" id="CM003536">
    <property type="protein sequence ID" value="RCV45599.1"/>
    <property type="molecule type" value="Genomic_DNA"/>
</dbReference>